<comment type="caution">
    <text evidence="1">The sequence shown here is derived from an EMBL/GenBank/DDBJ whole genome shotgun (WGS) entry which is preliminary data.</text>
</comment>
<dbReference type="AlphaFoldDB" id="A0A162H268"/>
<dbReference type="CDD" id="cd20293">
    <property type="entry name" value="cupin_HutD_N"/>
    <property type="match status" value="1"/>
</dbReference>
<dbReference type="EMBL" id="LUKD01000001">
    <property type="protein sequence ID" value="KYG69486.1"/>
    <property type="molecule type" value="Genomic_DNA"/>
</dbReference>
<dbReference type="OrthoDB" id="5293125at2"/>
<dbReference type="Proteomes" id="UP000075799">
    <property type="component" value="Unassembled WGS sequence"/>
</dbReference>
<organism evidence="1 2">
    <name type="scientific">Bdellovibrio bacteriovorus</name>
    <dbReference type="NCBI Taxonomy" id="959"/>
    <lineage>
        <taxon>Bacteria</taxon>
        <taxon>Pseudomonadati</taxon>
        <taxon>Bdellovibrionota</taxon>
        <taxon>Bdellovibrionia</taxon>
        <taxon>Bdellovibrionales</taxon>
        <taxon>Pseudobdellovibrionaceae</taxon>
        <taxon>Bdellovibrio</taxon>
    </lineage>
</organism>
<dbReference type="PANTHER" id="PTHR37943:SF1">
    <property type="entry name" value="PROTEIN VES"/>
    <property type="match status" value="1"/>
</dbReference>
<evidence type="ECO:0000313" key="2">
    <source>
        <dbReference type="Proteomes" id="UP000075799"/>
    </source>
</evidence>
<gene>
    <name evidence="1" type="ORF">AZI87_09915</name>
</gene>
<name>A0A162H268_BDEBC</name>
<evidence type="ECO:0000313" key="1">
    <source>
        <dbReference type="EMBL" id="KYG69486.1"/>
    </source>
</evidence>
<proteinExistence type="predicted"/>
<protein>
    <submittedName>
        <fullName evidence="1">Uncharacterized protein</fullName>
    </submittedName>
</protein>
<sequence length="204" mass="22453">MPGFLIAGGLRVRMGKKDKAMKMMRKADNEIMPWKNGMGVTAQIDIYPESAKFPDGDFLWRLSSATVSASAPFSKFENCDRLLAVWKGKGMKLNDHDLPPLTPYKFSGDSAMEGVLHDGEVMDLGIIYRRGKVTVDMTSEEFTKEVVALNLEPGVHYFFCVSGSMAVGQNLLEEGDTVRVDGAQAVKLSGKLGTKYFHIAAMPH</sequence>
<dbReference type="InterPro" id="IPR011051">
    <property type="entry name" value="RmlC_Cupin_sf"/>
</dbReference>
<accession>A0A162H268</accession>
<dbReference type="InterPro" id="IPR014710">
    <property type="entry name" value="RmlC-like_jellyroll"/>
</dbReference>
<dbReference type="InterPro" id="IPR010282">
    <property type="entry name" value="Uncharacterised_HutD/Ves"/>
</dbReference>
<dbReference type="Pfam" id="PF05962">
    <property type="entry name" value="HutD"/>
    <property type="match status" value="1"/>
</dbReference>
<dbReference type="SUPFAM" id="SSF51182">
    <property type="entry name" value="RmlC-like cupins"/>
    <property type="match status" value="1"/>
</dbReference>
<dbReference type="Gene3D" id="2.60.120.10">
    <property type="entry name" value="Jelly Rolls"/>
    <property type="match status" value="1"/>
</dbReference>
<reference evidence="1 2" key="1">
    <citation type="submission" date="2016-03" db="EMBL/GenBank/DDBJ databases">
        <authorList>
            <person name="Ploux O."/>
        </authorList>
    </citation>
    <scope>NUCLEOTIDE SEQUENCE [LARGE SCALE GENOMIC DNA]</scope>
    <source>
        <strain evidence="1 2">EC13</strain>
    </source>
</reference>
<dbReference type="PANTHER" id="PTHR37943">
    <property type="entry name" value="PROTEIN VES"/>
    <property type="match status" value="1"/>
</dbReference>